<keyword evidence="1" id="KW-1133">Transmembrane helix</keyword>
<keyword evidence="1" id="KW-0472">Membrane</keyword>
<dbReference type="RefSeq" id="WP_283416637.1">
    <property type="nucleotide sequence ID" value="NZ_FXUO01000004.1"/>
</dbReference>
<proteinExistence type="predicted"/>
<feature type="transmembrane region" description="Helical" evidence="1">
    <location>
        <begin position="51"/>
        <end position="69"/>
    </location>
</feature>
<feature type="transmembrane region" description="Helical" evidence="1">
    <location>
        <begin position="21"/>
        <end position="45"/>
    </location>
</feature>
<dbReference type="Proteomes" id="UP001158050">
    <property type="component" value="Unassembled WGS sequence"/>
</dbReference>
<evidence type="ECO:0008006" key="4">
    <source>
        <dbReference type="Google" id="ProtNLM"/>
    </source>
</evidence>
<evidence type="ECO:0000313" key="3">
    <source>
        <dbReference type="Proteomes" id="UP001158050"/>
    </source>
</evidence>
<reference evidence="2 3" key="1">
    <citation type="submission" date="2017-05" db="EMBL/GenBank/DDBJ databases">
        <authorList>
            <person name="Varghese N."/>
            <person name="Submissions S."/>
        </authorList>
    </citation>
    <scope>NUCLEOTIDE SEQUENCE [LARGE SCALE GENOMIC DNA]</scope>
    <source>
        <strain evidence="2 3">DSM 18015</strain>
    </source>
</reference>
<protein>
    <recommendedName>
        <fullName evidence="4">Redox-active disulfide protein 2</fullName>
    </recommendedName>
</protein>
<gene>
    <name evidence="2" type="ORF">SAMN05421679_104169</name>
</gene>
<comment type="caution">
    <text evidence="2">The sequence shown here is derived from an EMBL/GenBank/DDBJ whole genome shotgun (WGS) entry which is preliminary data.</text>
</comment>
<organism evidence="2 3">
    <name type="scientific">Epilithonimonas pallida</name>
    <dbReference type="NCBI Taxonomy" id="373671"/>
    <lineage>
        <taxon>Bacteria</taxon>
        <taxon>Pseudomonadati</taxon>
        <taxon>Bacteroidota</taxon>
        <taxon>Flavobacteriia</taxon>
        <taxon>Flavobacteriales</taxon>
        <taxon>Weeksellaceae</taxon>
        <taxon>Chryseobacterium group</taxon>
        <taxon>Epilithonimonas</taxon>
    </lineage>
</organism>
<keyword evidence="1" id="KW-0812">Transmembrane</keyword>
<evidence type="ECO:0000256" key="1">
    <source>
        <dbReference type="SAM" id="Phobius"/>
    </source>
</evidence>
<evidence type="ECO:0000313" key="2">
    <source>
        <dbReference type="EMBL" id="SMP92772.1"/>
    </source>
</evidence>
<sequence>MKRSENLSELSNEQVLKNLKIARTVLISFSVIFFIMIITCVYISITQGFGVFTFLPLAFLPVLIANIMSHGKVKEEAKSRNLIK</sequence>
<name>A0ABY1R3D4_9FLAO</name>
<dbReference type="EMBL" id="FXUO01000004">
    <property type="protein sequence ID" value="SMP92772.1"/>
    <property type="molecule type" value="Genomic_DNA"/>
</dbReference>
<accession>A0ABY1R3D4</accession>
<keyword evidence="3" id="KW-1185">Reference proteome</keyword>